<dbReference type="EMBL" id="CP016252">
    <property type="protein sequence ID" value="ANQ10927.1"/>
    <property type="molecule type" value="Genomic_DNA"/>
</dbReference>
<feature type="compositionally biased region" description="Low complexity" evidence="1">
    <location>
        <begin position="203"/>
        <end position="219"/>
    </location>
</feature>
<feature type="compositionally biased region" description="Gly residues" evidence="1">
    <location>
        <begin position="1034"/>
        <end position="1044"/>
    </location>
</feature>
<dbReference type="Proteomes" id="UP000092716">
    <property type="component" value="Chromosome 14"/>
</dbReference>
<dbReference type="InterPro" id="IPR024285">
    <property type="entry name" value="SICA_extracell_b"/>
</dbReference>
<feature type="compositionally biased region" description="Low complexity" evidence="1">
    <location>
        <begin position="1020"/>
        <end position="1033"/>
    </location>
</feature>
<feature type="region of interest" description="Disordered" evidence="1">
    <location>
        <begin position="187"/>
        <end position="221"/>
    </location>
</feature>
<evidence type="ECO:0000313" key="3">
    <source>
        <dbReference type="EMBL" id="ANQ10927.1"/>
    </source>
</evidence>
<dbReference type="KEGG" id="pcot:PCOAH_00053200"/>
<dbReference type="VEuPathDB" id="PlasmoDB:PCOAH_00053200"/>
<dbReference type="RefSeq" id="XP_019917622.1">
    <property type="nucleotide sequence ID" value="XM_020062100.1"/>
</dbReference>
<name>A0A1B1E7I0_9APIC</name>
<reference evidence="4" key="1">
    <citation type="submission" date="2016-06" db="EMBL/GenBank/DDBJ databases">
        <title>First high quality genome sequence of Plasmodium coatneyi using continuous long reads from single molecule, real-time sequencing.</title>
        <authorList>
            <person name="Chien J.-T."/>
            <person name="Pakala S.B."/>
            <person name="Geraldo J.A."/>
            <person name="Lapp S.A."/>
            <person name="Barnwell J.W."/>
            <person name="Kissinger J.C."/>
            <person name="Galinski M.R."/>
            <person name="Humphrey J.C."/>
        </authorList>
    </citation>
    <scope>NUCLEOTIDE SEQUENCE [LARGE SCALE GENOMIC DNA]</scope>
    <source>
        <strain evidence="4">Hackeri</strain>
    </source>
</reference>
<protein>
    <submittedName>
        <fullName evidence="3">SICA antigen</fullName>
    </submittedName>
</protein>
<proteinExistence type="predicted"/>
<evidence type="ECO:0000256" key="1">
    <source>
        <dbReference type="SAM" id="MobiDB-lite"/>
    </source>
</evidence>
<feature type="domain" description="Schizont-infected cell agglutination extracellular beta" evidence="2">
    <location>
        <begin position="281"/>
        <end position="445"/>
    </location>
</feature>
<evidence type="ECO:0000313" key="4">
    <source>
        <dbReference type="Proteomes" id="UP000092716"/>
    </source>
</evidence>
<feature type="region of interest" description="Disordered" evidence="1">
    <location>
        <begin position="969"/>
        <end position="1044"/>
    </location>
</feature>
<dbReference type="GeneID" id="30912054"/>
<keyword evidence="4" id="KW-1185">Reference proteome</keyword>
<dbReference type="Pfam" id="PF12878">
    <property type="entry name" value="SICA_beta"/>
    <property type="match status" value="1"/>
</dbReference>
<organism evidence="3 4">
    <name type="scientific">Plasmodium coatneyi</name>
    <dbReference type="NCBI Taxonomy" id="208452"/>
    <lineage>
        <taxon>Eukaryota</taxon>
        <taxon>Sar</taxon>
        <taxon>Alveolata</taxon>
        <taxon>Apicomplexa</taxon>
        <taxon>Aconoidasida</taxon>
        <taxon>Haemosporida</taxon>
        <taxon>Plasmodiidae</taxon>
        <taxon>Plasmodium</taxon>
    </lineage>
</organism>
<sequence>MWKWMNAFITKMNEDNSSGLAQELCQTMKEQGQTGKEDEEKVCEFILKNLLKVEGIGAGQCEKGKNVDEEMKRYVECAVMKIWSTLYLRDHCDKGNVVWNAFGEMKRLNENFDAEGKCKKCDYSEVLEQMMVIKEIPMLAIILHMIQKNTEVMKLINSGKSKQACKEQGVNGWVVDFLNNNGTMITETSGSTGKEAVDDGARSADSGKSSGTGKDSQGGARDIILTLGGGKGLRISYAPSKGPSEDAVVLHFNGVGPPATVQHVPASSSSPSKNDCKQNELCPRVKCVTEKWFPHRHRNPNDQNDWDTLWNNDVKEKLLKDLSEAMIKNGATDNDVCISMQGANKQACNYIIKGLKHIYGIEKGKDSSKPQKVLDDQIFHRTMSCLLLNAYADKLKEEAQKKIPKCDVKDGIDHAFRESAEIKKTACIDGTCHLCQQEDFKNCTIGNNENVWNKVNEMLKEKSDKIQETLANICPKPSPPSKPNTSTSISTKDCKDGNKNCLDEKVGQMFQRRWNANNDQVYGLFQEFNRELSEDDEKGGFTSVCDDIVGGQGVNMNNLPRCFCKILIRNLVKVTNNDSTYTINGKEKKVSDMKPGAACDLLNLWLFLYGSIYNVSEEDVKYAFKAITNLNEEFDRNKYENCVYTGKFSVNQTEEGVGFKDITTWFMNHDIKNKMWKINKGTACEGKDGKGSRHSAIEGKVIKEISNDLKTKAEAVAKQIKEGIPIVKEIERKIKEECAKSGIGEDEKEEWEEAVIQFNNIPNNTDDKDEFEKIKNLSAWCDMEISENGVSMEKYKDFCKTLVKNILFVRKNKYDCEAKRGQIGSKPCVKMCDLLNIWLLGLRDSCIPMEAVKLIFQVVEAWEEEFDSEKKGTMCVYNRISNLYRCGEEMLSKIQTWMQGGQHRKHFGHSPIDRWCKGGVTSINWKQVKIKNKKVKEELSNEGKQYFEKVEEIKTTNSAVLDQIKEIMETSSPPTPPSEPARSASSSTPKTVSRMDEVPPDRSTVPSEGVSGPKGDKGDPGVVPAASGVPGAPSGRGGAGQGAT</sequence>
<accession>A0A1B1E7I0</accession>
<gene>
    <name evidence="3" type="ORF">PCOAH_00053200</name>
</gene>
<feature type="compositionally biased region" description="Low complexity" evidence="1">
    <location>
        <begin position="980"/>
        <end position="989"/>
    </location>
</feature>
<evidence type="ECO:0000259" key="2">
    <source>
        <dbReference type="Pfam" id="PF12878"/>
    </source>
</evidence>
<feature type="region of interest" description="Disordered" evidence="1">
    <location>
        <begin position="471"/>
        <end position="491"/>
    </location>
</feature>
<dbReference type="AlphaFoldDB" id="A0A1B1E7I0"/>